<name>A0A7C5XP48_9CREN</name>
<comment type="caution">
    <text evidence="1">The sequence shown here is derived from an EMBL/GenBank/DDBJ whole genome shotgun (WGS) entry which is preliminary data.</text>
</comment>
<organism evidence="1">
    <name type="scientific">Ignisphaera aggregans</name>
    <dbReference type="NCBI Taxonomy" id="334771"/>
    <lineage>
        <taxon>Archaea</taxon>
        <taxon>Thermoproteota</taxon>
        <taxon>Thermoprotei</taxon>
        <taxon>Desulfurococcales</taxon>
        <taxon>Desulfurococcaceae</taxon>
        <taxon>Ignisphaera</taxon>
    </lineage>
</organism>
<reference evidence="1" key="1">
    <citation type="journal article" date="2020" name="mSystems">
        <title>Genome- and Community-Level Interaction Insights into Carbon Utilization and Element Cycling Functions of Hydrothermarchaeota in Hydrothermal Sediment.</title>
        <authorList>
            <person name="Zhou Z."/>
            <person name="Liu Y."/>
            <person name="Xu W."/>
            <person name="Pan J."/>
            <person name="Luo Z.H."/>
            <person name="Li M."/>
        </authorList>
    </citation>
    <scope>NUCLEOTIDE SEQUENCE [LARGE SCALE GENOMIC DNA]</scope>
    <source>
        <strain evidence="1">SpSt-1121</strain>
    </source>
</reference>
<evidence type="ECO:0000313" key="1">
    <source>
        <dbReference type="EMBL" id="HHP81305.1"/>
    </source>
</evidence>
<gene>
    <name evidence="1" type="ORF">ENM84_01425</name>
</gene>
<accession>A0A7C5XP48</accession>
<proteinExistence type="predicted"/>
<protein>
    <submittedName>
        <fullName evidence="1">Uncharacterized protein</fullName>
    </submittedName>
</protein>
<dbReference type="AlphaFoldDB" id="A0A7C5XP48"/>
<sequence length="176" mass="19983">MGRDIHALLAIIFTVIIAMANASAYTYITTATFYKTDQELYSFFKDSCYGFIELRVFARSGDVICCTEWGEPVYESIDVYLDMSIGSWYIDIGRLYYKSPVRGVAEVVVEKPAKLINITLIIERENSIATYIDISKIEKKALELKSPESIYSLKLVIKANQPGKEIVRIGFYLKST</sequence>
<dbReference type="EMBL" id="DRZI01000048">
    <property type="protein sequence ID" value="HHP81305.1"/>
    <property type="molecule type" value="Genomic_DNA"/>
</dbReference>